<evidence type="ECO:0000313" key="3">
    <source>
        <dbReference type="Proteomes" id="UP000076632"/>
    </source>
</evidence>
<feature type="region of interest" description="Disordered" evidence="1">
    <location>
        <begin position="417"/>
        <end position="438"/>
    </location>
</feature>
<dbReference type="GO" id="GO:0030515">
    <property type="term" value="F:snoRNA binding"/>
    <property type="evidence" value="ECO:0007669"/>
    <property type="project" value="InterPro"/>
</dbReference>
<dbReference type="OMA" id="REHWLKG"/>
<dbReference type="OrthoDB" id="5423707at2759"/>
<dbReference type="Proteomes" id="UP000076632">
    <property type="component" value="Unassembled WGS sequence"/>
</dbReference>
<dbReference type="EMBL" id="KV407460">
    <property type="protein sequence ID" value="KZF21630.1"/>
    <property type="molecule type" value="Genomic_DNA"/>
</dbReference>
<evidence type="ECO:0000256" key="1">
    <source>
        <dbReference type="SAM" id="MobiDB-lite"/>
    </source>
</evidence>
<dbReference type="InParanoid" id="A0A165G1G6"/>
<feature type="region of interest" description="Disordered" evidence="1">
    <location>
        <begin position="1"/>
        <end position="367"/>
    </location>
</feature>
<sequence>MFSSIVKSARSLFAEPEEEEIASTQSPRPRTRASARLAEKASPANGMVTTRRQSRGLTDSASSTPIKSPRKRQTATAAAATAPLPSTPITTRKRRRLEPDNGEDDDSPAVFQTPATSKKSAQRMFGDDEPESAIKTKQAIKNSSDEGEEVSEEEDEEEVEGESSSDEPETGAVSTSFQPASKESNKSVTVNESTKENGTAKSKSTHVRFGSEEPELPSVDAASAQEDAEQNGDEEEEEEEEDSDDDDEAPEAVTVSSGRAQAEAQALEAAKAAKSLEDAKRKKRQERDAFFKQQAETSQKPKKRKTQEKDEAHSDEEMEDGSGGLSSKSGLPALLPEEILMAEPTMRPPTPEFENDQTAKPAAVTKRHKYFVDEKPIKDKRRGDVNVRVLDKANGRLAPKGSKSSKNVREAWLAGCRGRAGAGGGTERRKMGGGFVRR</sequence>
<reference evidence="2 3" key="1">
    <citation type="journal article" date="2016" name="Fungal Biol.">
        <title>The genome of Xylona heveae provides a window into fungal endophytism.</title>
        <authorList>
            <person name="Gazis R."/>
            <person name="Kuo A."/>
            <person name="Riley R."/>
            <person name="LaButti K."/>
            <person name="Lipzen A."/>
            <person name="Lin J."/>
            <person name="Amirebrahimi M."/>
            <person name="Hesse C.N."/>
            <person name="Spatafora J.W."/>
            <person name="Henrissat B."/>
            <person name="Hainaut M."/>
            <person name="Grigoriev I.V."/>
            <person name="Hibbett D.S."/>
        </authorList>
    </citation>
    <scope>NUCLEOTIDE SEQUENCE [LARGE SCALE GENOMIC DNA]</scope>
    <source>
        <strain evidence="2 3">TC161</strain>
    </source>
</reference>
<feature type="compositionally biased region" description="Basic and acidic residues" evidence="1">
    <location>
        <begin position="274"/>
        <end position="290"/>
    </location>
</feature>
<dbReference type="GO" id="GO:0006364">
    <property type="term" value="P:rRNA processing"/>
    <property type="evidence" value="ECO:0007669"/>
    <property type="project" value="InterPro"/>
</dbReference>
<dbReference type="Pfam" id="PF08297">
    <property type="entry name" value="U3_snoRNA_assoc"/>
    <property type="match status" value="1"/>
</dbReference>
<dbReference type="InterPro" id="IPR013268">
    <property type="entry name" value="UTP16"/>
</dbReference>
<dbReference type="STRING" id="1328760.A0A165G1G6"/>
<protein>
    <submittedName>
        <fullName evidence="2">Uncharacterized protein</fullName>
    </submittedName>
</protein>
<feature type="compositionally biased region" description="Acidic residues" evidence="1">
    <location>
        <begin position="145"/>
        <end position="169"/>
    </location>
</feature>
<gene>
    <name evidence="2" type="ORF">L228DRAFT_269097</name>
</gene>
<dbReference type="GeneID" id="28900371"/>
<feature type="compositionally biased region" description="Low complexity" evidence="1">
    <location>
        <begin position="74"/>
        <end position="90"/>
    </location>
</feature>
<feature type="compositionally biased region" description="Low complexity" evidence="1">
    <location>
        <begin position="325"/>
        <end position="335"/>
    </location>
</feature>
<evidence type="ECO:0000313" key="2">
    <source>
        <dbReference type="EMBL" id="KZF21630.1"/>
    </source>
</evidence>
<organism evidence="2 3">
    <name type="scientific">Xylona heveae (strain CBS 132557 / TC161)</name>
    <dbReference type="NCBI Taxonomy" id="1328760"/>
    <lineage>
        <taxon>Eukaryota</taxon>
        <taxon>Fungi</taxon>
        <taxon>Dikarya</taxon>
        <taxon>Ascomycota</taxon>
        <taxon>Pezizomycotina</taxon>
        <taxon>Xylonomycetes</taxon>
        <taxon>Xylonales</taxon>
        <taxon>Xylonaceae</taxon>
        <taxon>Xylona</taxon>
    </lineage>
</organism>
<feature type="compositionally biased region" description="Polar residues" evidence="1">
    <location>
        <begin position="172"/>
        <end position="202"/>
    </location>
</feature>
<name>A0A165G1G6_XYLHT</name>
<proteinExistence type="predicted"/>
<keyword evidence="3" id="KW-1185">Reference proteome</keyword>
<dbReference type="AlphaFoldDB" id="A0A165G1G6"/>
<feature type="compositionally biased region" description="Polar residues" evidence="1">
    <location>
        <begin position="47"/>
        <end position="66"/>
    </location>
</feature>
<accession>A0A165G1G6</accession>
<dbReference type="RefSeq" id="XP_018187185.1">
    <property type="nucleotide sequence ID" value="XM_018335234.1"/>
</dbReference>
<feature type="compositionally biased region" description="Acidic residues" evidence="1">
    <location>
        <begin position="226"/>
        <end position="250"/>
    </location>
</feature>
<feature type="compositionally biased region" description="Low complexity" evidence="1">
    <location>
        <begin position="260"/>
        <end position="273"/>
    </location>
</feature>